<sequence length="315" mass="34783">MEQAPSFNANPILGPIIVGAVLSGVLYGSATVQAYLYYQKFPSDNWKIKSLVVFEITMQTIHQAFMIAGMWTMVVTDYADPQQLSVLPKPTVITIILCSPIALAVQGYFVLRVYRLSERPLLLILGGLLAVSKCALHLVFGVAAYIVRDAVPLIHDWGWCITSFLVLSISCDTLIAMALSHHLKLRKTGFDRTSRIIDRMIMYALATGLVTSSTELAEAICFWTMDYNYVWLGLYVVESGLYTNSLLAALNSRTLFNRLRNSEVPLELGFSPRSSETAGSSFRDQKAPQPILISVTHETVSSQVDGVPLSPVPDK</sequence>
<keyword evidence="1" id="KW-0472">Membrane</keyword>
<evidence type="ECO:0000256" key="1">
    <source>
        <dbReference type="SAM" id="Phobius"/>
    </source>
</evidence>
<feature type="transmembrane region" description="Helical" evidence="1">
    <location>
        <begin position="123"/>
        <end position="147"/>
    </location>
</feature>
<dbReference type="OrthoDB" id="2535105at2759"/>
<reference evidence="3 4" key="1">
    <citation type="submission" date="2014-04" db="EMBL/GenBank/DDBJ databases">
        <authorList>
            <consortium name="DOE Joint Genome Institute"/>
            <person name="Kuo A."/>
            <person name="Kohler A."/>
            <person name="Costa M.D."/>
            <person name="Nagy L.G."/>
            <person name="Floudas D."/>
            <person name="Copeland A."/>
            <person name="Barry K.W."/>
            <person name="Cichocki N."/>
            <person name="Veneault-Fourrey C."/>
            <person name="LaButti K."/>
            <person name="Lindquist E.A."/>
            <person name="Lipzen A."/>
            <person name="Lundell T."/>
            <person name="Morin E."/>
            <person name="Murat C."/>
            <person name="Sun H."/>
            <person name="Tunlid A."/>
            <person name="Henrissat B."/>
            <person name="Grigoriev I.V."/>
            <person name="Hibbett D.S."/>
            <person name="Martin F."/>
            <person name="Nordberg H.P."/>
            <person name="Cantor M.N."/>
            <person name="Hua S.X."/>
        </authorList>
    </citation>
    <scope>NUCLEOTIDE SEQUENCE [LARGE SCALE GENOMIC DNA]</scope>
    <source>
        <strain evidence="3 4">441</strain>
    </source>
</reference>
<dbReference type="PANTHER" id="PTHR40465">
    <property type="entry name" value="CHROMOSOME 1, WHOLE GENOME SHOTGUN SEQUENCE"/>
    <property type="match status" value="1"/>
</dbReference>
<reference evidence="4" key="2">
    <citation type="submission" date="2015-01" db="EMBL/GenBank/DDBJ databases">
        <title>Evolutionary Origins and Diversification of the Mycorrhizal Mutualists.</title>
        <authorList>
            <consortium name="DOE Joint Genome Institute"/>
            <consortium name="Mycorrhizal Genomics Consortium"/>
            <person name="Kohler A."/>
            <person name="Kuo A."/>
            <person name="Nagy L.G."/>
            <person name="Floudas D."/>
            <person name="Copeland A."/>
            <person name="Barry K.W."/>
            <person name="Cichocki N."/>
            <person name="Veneault-Fourrey C."/>
            <person name="LaButti K."/>
            <person name="Lindquist E.A."/>
            <person name="Lipzen A."/>
            <person name="Lundell T."/>
            <person name="Morin E."/>
            <person name="Murat C."/>
            <person name="Riley R."/>
            <person name="Ohm R."/>
            <person name="Sun H."/>
            <person name="Tunlid A."/>
            <person name="Henrissat B."/>
            <person name="Grigoriev I.V."/>
            <person name="Hibbett D.S."/>
            <person name="Martin F."/>
        </authorList>
    </citation>
    <scope>NUCLEOTIDE SEQUENCE [LARGE SCALE GENOMIC DNA]</scope>
    <source>
        <strain evidence="4">441</strain>
    </source>
</reference>
<dbReference type="InterPro" id="IPR045339">
    <property type="entry name" value="DUF6534"/>
</dbReference>
<feature type="transmembrane region" description="Helical" evidence="1">
    <location>
        <begin position="91"/>
        <end position="111"/>
    </location>
</feature>
<dbReference type="Pfam" id="PF20152">
    <property type="entry name" value="DUF6534"/>
    <property type="match status" value="1"/>
</dbReference>
<evidence type="ECO:0000313" key="4">
    <source>
        <dbReference type="Proteomes" id="UP000054018"/>
    </source>
</evidence>
<feature type="transmembrane region" description="Helical" evidence="1">
    <location>
        <begin position="12"/>
        <end position="38"/>
    </location>
</feature>
<evidence type="ECO:0000259" key="2">
    <source>
        <dbReference type="Pfam" id="PF20152"/>
    </source>
</evidence>
<gene>
    <name evidence="3" type="ORF">PISMIDRAFT_678643</name>
</gene>
<proteinExistence type="predicted"/>
<dbReference type="STRING" id="765257.A0A0C9ZNN6"/>
<feature type="transmembrane region" description="Helical" evidence="1">
    <location>
        <begin position="50"/>
        <end position="71"/>
    </location>
</feature>
<keyword evidence="1" id="KW-0812">Transmembrane</keyword>
<dbReference type="HOGENOM" id="CLU_046025_0_1_1"/>
<accession>A0A0C9ZNN6</accession>
<protein>
    <submittedName>
        <fullName evidence="3">Unplaced genomic scaffold scaffold_37, whole genome shotgun sequence</fullName>
    </submittedName>
</protein>
<dbReference type="EMBL" id="KN833721">
    <property type="protein sequence ID" value="KIK23937.1"/>
    <property type="molecule type" value="Genomic_DNA"/>
</dbReference>
<feature type="transmembrane region" description="Helical" evidence="1">
    <location>
        <begin position="231"/>
        <end position="250"/>
    </location>
</feature>
<evidence type="ECO:0000313" key="3">
    <source>
        <dbReference type="EMBL" id="KIK23937.1"/>
    </source>
</evidence>
<feature type="domain" description="DUF6534" evidence="2">
    <location>
        <begin position="168"/>
        <end position="253"/>
    </location>
</feature>
<name>A0A0C9ZNN6_9AGAM</name>
<keyword evidence="1" id="KW-1133">Transmembrane helix</keyword>
<feature type="transmembrane region" description="Helical" evidence="1">
    <location>
        <begin position="159"/>
        <end position="179"/>
    </location>
</feature>
<feature type="transmembrane region" description="Helical" evidence="1">
    <location>
        <begin position="200"/>
        <end position="225"/>
    </location>
</feature>
<dbReference type="Proteomes" id="UP000054018">
    <property type="component" value="Unassembled WGS sequence"/>
</dbReference>
<keyword evidence="4" id="KW-1185">Reference proteome</keyword>
<organism evidence="3 4">
    <name type="scientific">Pisolithus microcarpus 441</name>
    <dbReference type="NCBI Taxonomy" id="765257"/>
    <lineage>
        <taxon>Eukaryota</taxon>
        <taxon>Fungi</taxon>
        <taxon>Dikarya</taxon>
        <taxon>Basidiomycota</taxon>
        <taxon>Agaricomycotina</taxon>
        <taxon>Agaricomycetes</taxon>
        <taxon>Agaricomycetidae</taxon>
        <taxon>Boletales</taxon>
        <taxon>Sclerodermatineae</taxon>
        <taxon>Pisolithaceae</taxon>
        <taxon>Pisolithus</taxon>
    </lineage>
</organism>
<dbReference type="PANTHER" id="PTHR40465:SF1">
    <property type="entry name" value="DUF6534 DOMAIN-CONTAINING PROTEIN"/>
    <property type="match status" value="1"/>
</dbReference>
<dbReference type="AlphaFoldDB" id="A0A0C9ZNN6"/>